<keyword evidence="1" id="KW-0732">Signal</keyword>
<feature type="signal peptide" evidence="1">
    <location>
        <begin position="1"/>
        <end position="18"/>
    </location>
</feature>
<dbReference type="GO" id="GO:0005549">
    <property type="term" value="F:odorant binding"/>
    <property type="evidence" value="ECO:0007669"/>
    <property type="project" value="InterPro"/>
</dbReference>
<protein>
    <submittedName>
        <fullName evidence="2">OBP2</fullName>
    </submittedName>
</protein>
<dbReference type="AlphaFoldDB" id="A0A2U9NJI0"/>
<feature type="chain" id="PRO_5016081666" evidence="1">
    <location>
        <begin position="19"/>
        <end position="134"/>
    </location>
</feature>
<name>A0A2U9NJI0_9CUCU</name>
<proteinExistence type="evidence at transcript level"/>
<evidence type="ECO:0000313" key="2">
    <source>
        <dbReference type="EMBL" id="AWT23329.1"/>
    </source>
</evidence>
<dbReference type="CDD" id="cd23992">
    <property type="entry name" value="PBP_GOBP"/>
    <property type="match status" value="1"/>
</dbReference>
<sequence>MRVLQFLAILLTLASIQCLSVDMLNKIKTWRGECIDETGNDRDFVVKALTEHKYPDEAKFKDFILCMTKKFGVVDDQGNLHPEVFKKVLLSEGQSDAAADDLVKKCAVVKGSAEDSAFSMFVCHQNSAPKELQI</sequence>
<dbReference type="Pfam" id="PF01395">
    <property type="entry name" value="PBP_GOBP"/>
    <property type="match status" value="1"/>
</dbReference>
<dbReference type="InterPro" id="IPR036728">
    <property type="entry name" value="PBP_GOBP_sf"/>
</dbReference>
<dbReference type="InterPro" id="IPR006170">
    <property type="entry name" value="PBP/GOBP"/>
</dbReference>
<dbReference type="Gene3D" id="1.10.238.20">
    <property type="entry name" value="Pheromone/general odorant binding protein domain"/>
    <property type="match status" value="1"/>
</dbReference>
<accession>A0A2U9NJI0</accession>
<dbReference type="SMART" id="SM00708">
    <property type="entry name" value="PhBP"/>
    <property type="match status" value="1"/>
</dbReference>
<organism evidence="2">
    <name type="scientific">Hycleus phaleratus</name>
    <dbReference type="NCBI Taxonomy" id="1248972"/>
    <lineage>
        <taxon>Eukaryota</taxon>
        <taxon>Metazoa</taxon>
        <taxon>Ecdysozoa</taxon>
        <taxon>Arthropoda</taxon>
        <taxon>Hexapoda</taxon>
        <taxon>Insecta</taxon>
        <taxon>Pterygota</taxon>
        <taxon>Neoptera</taxon>
        <taxon>Endopterygota</taxon>
        <taxon>Coleoptera</taxon>
        <taxon>Polyphaga</taxon>
        <taxon>Cucujiformia</taxon>
        <taxon>Meloidae</taxon>
        <taxon>Meloinae</taxon>
        <taxon>Hycleus</taxon>
    </lineage>
</organism>
<dbReference type="EMBL" id="MF385158">
    <property type="protein sequence ID" value="AWT23329.1"/>
    <property type="molecule type" value="mRNA"/>
</dbReference>
<evidence type="ECO:0000256" key="1">
    <source>
        <dbReference type="SAM" id="SignalP"/>
    </source>
</evidence>
<dbReference type="SUPFAM" id="SSF47565">
    <property type="entry name" value="Insect pheromone/odorant-binding proteins"/>
    <property type="match status" value="1"/>
</dbReference>
<reference evidence="2" key="1">
    <citation type="submission" date="2017-06" db="EMBL/GenBank/DDBJ databases">
        <title>Comparative transcriptome analysis of chemosensory genes in two sister blister beetles provides insights into chemosensory adaptability.</title>
        <authorList>
            <person name="Wu Y."/>
            <person name="Chen X."/>
        </authorList>
    </citation>
    <scope>NUCLEOTIDE SEQUENCE</scope>
</reference>